<keyword evidence="1" id="KW-0812">Transmembrane</keyword>
<feature type="transmembrane region" description="Helical" evidence="1">
    <location>
        <begin position="44"/>
        <end position="63"/>
    </location>
</feature>
<evidence type="ECO:0000313" key="3">
    <source>
        <dbReference type="Proteomes" id="UP000654279"/>
    </source>
</evidence>
<name>A0A926D2R3_9FIRM</name>
<reference evidence="2" key="1">
    <citation type="submission" date="2020-08" db="EMBL/GenBank/DDBJ databases">
        <title>Genome public.</title>
        <authorList>
            <person name="Liu C."/>
            <person name="Sun Q."/>
        </authorList>
    </citation>
    <scope>NUCLEOTIDE SEQUENCE</scope>
    <source>
        <strain evidence="2">NSJ-44</strain>
    </source>
</reference>
<gene>
    <name evidence="2" type="ORF">H8699_12005</name>
</gene>
<protein>
    <submittedName>
        <fullName evidence="2">Uncharacterized protein</fullName>
    </submittedName>
</protein>
<feature type="transmembrane region" description="Helical" evidence="1">
    <location>
        <begin position="149"/>
        <end position="182"/>
    </location>
</feature>
<organism evidence="2 3">
    <name type="scientific">Luoshenia tenuis</name>
    <dbReference type="NCBI Taxonomy" id="2763654"/>
    <lineage>
        <taxon>Bacteria</taxon>
        <taxon>Bacillati</taxon>
        <taxon>Bacillota</taxon>
        <taxon>Clostridia</taxon>
        <taxon>Christensenellales</taxon>
        <taxon>Christensenellaceae</taxon>
        <taxon>Luoshenia</taxon>
    </lineage>
</organism>
<keyword evidence="3" id="KW-1185">Reference proteome</keyword>
<evidence type="ECO:0000313" key="2">
    <source>
        <dbReference type="EMBL" id="MBC8530156.1"/>
    </source>
</evidence>
<evidence type="ECO:0000256" key="1">
    <source>
        <dbReference type="SAM" id="Phobius"/>
    </source>
</evidence>
<proteinExistence type="predicted"/>
<sequence length="206" mass="23015">MDKWKVCGKNFLFYMALVLVLLAMMGMIFQAIGVTEDDMVGNTIFRSIFMIWLPVAVIALFVVRARKKGFADMSYNLMIERKTLNAGGQAYQPTPEEAEHCFKPSKGFLIGFVSFAPPVLFALLALLFSGVPSAFAVFDPICRILLNPYLLLFGFVIDDVMAAYAFLPLSLILPLSYAIAYYTGGRRFRKEHPSLEEEKARAQTAG</sequence>
<accession>A0A926D2R3</accession>
<feature type="transmembrane region" description="Helical" evidence="1">
    <location>
        <begin position="108"/>
        <end position="129"/>
    </location>
</feature>
<dbReference type="Proteomes" id="UP000654279">
    <property type="component" value="Unassembled WGS sequence"/>
</dbReference>
<dbReference type="RefSeq" id="WP_138295732.1">
    <property type="nucleotide sequence ID" value="NZ_JACRSO010000006.1"/>
</dbReference>
<keyword evidence="1" id="KW-0472">Membrane</keyword>
<comment type="caution">
    <text evidence="2">The sequence shown here is derived from an EMBL/GenBank/DDBJ whole genome shotgun (WGS) entry which is preliminary data.</text>
</comment>
<dbReference type="EMBL" id="JACRSO010000006">
    <property type="protein sequence ID" value="MBC8530156.1"/>
    <property type="molecule type" value="Genomic_DNA"/>
</dbReference>
<dbReference type="AlphaFoldDB" id="A0A926D2R3"/>
<keyword evidence="1" id="KW-1133">Transmembrane helix</keyword>
<feature type="transmembrane region" description="Helical" evidence="1">
    <location>
        <begin position="12"/>
        <end position="32"/>
    </location>
</feature>